<sequence length="165" mass="18171">MPTTTFDPRFSDPDAGPLPWERTLELLRDAELYWLTTVRRDGRPHVTPVVGVWHGEGLCVVTGPGEQKARNLEHTDAVAVTTGRNTWASGTDVVVEGRAVRVREGLGDVAAAFLDKYGEAWRFEVDGEGFASPDGPAWVVRVCPERALTFAKDPHGQTTHRFAHP</sequence>
<evidence type="ECO:0000313" key="3">
    <source>
        <dbReference type="EMBL" id="SSA43352.1"/>
    </source>
</evidence>
<evidence type="ECO:0000313" key="4">
    <source>
        <dbReference type="Proteomes" id="UP000250222"/>
    </source>
</evidence>
<organism evidence="3 4">
    <name type="scientific">Georgenia satyanarayanai</name>
    <dbReference type="NCBI Taxonomy" id="860221"/>
    <lineage>
        <taxon>Bacteria</taxon>
        <taxon>Bacillati</taxon>
        <taxon>Actinomycetota</taxon>
        <taxon>Actinomycetes</taxon>
        <taxon>Micrococcales</taxon>
        <taxon>Bogoriellaceae</taxon>
        <taxon>Georgenia</taxon>
    </lineage>
</organism>
<dbReference type="InterPro" id="IPR011576">
    <property type="entry name" value="Pyridox_Oxase_N"/>
</dbReference>
<accession>A0A2Y9BYX8</accession>
<dbReference type="InterPro" id="IPR012349">
    <property type="entry name" value="Split_barrel_FMN-bd"/>
</dbReference>
<dbReference type="RefSeq" id="WP_181424623.1">
    <property type="nucleotide sequence ID" value="NZ_QKLZ01000008.1"/>
</dbReference>
<evidence type="ECO:0000259" key="2">
    <source>
        <dbReference type="Pfam" id="PF01243"/>
    </source>
</evidence>
<reference evidence="3 4" key="1">
    <citation type="submission" date="2016-10" db="EMBL/GenBank/DDBJ databases">
        <authorList>
            <person name="Cai Z."/>
        </authorList>
    </citation>
    <scope>NUCLEOTIDE SEQUENCE [LARGE SCALE GENOMIC DNA]</scope>
    <source>
        <strain evidence="3 4">CGMCC 1.10826</strain>
    </source>
</reference>
<feature type="domain" description="Pyridoxamine 5'-phosphate oxidase N-terminal" evidence="2">
    <location>
        <begin position="23"/>
        <end position="120"/>
    </location>
</feature>
<dbReference type="GO" id="GO:0005829">
    <property type="term" value="C:cytosol"/>
    <property type="evidence" value="ECO:0007669"/>
    <property type="project" value="TreeGrafter"/>
</dbReference>
<evidence type="ECO:0000256" key="1">
    <source>
        <dbReference type="ARBA" id="ARBA00023002"/>
    </source>
</evidence>
<dbReference type="Gene3D" id="2.30.110.10">
    <property type="entry name" value="Electron Transport, Fmn-binding Protein, Chain A"/>
    <property type="match status" value="1"/>
</dbReference>
<dbReference type="PANTHER" id="PTHR35176:SF4">
    <property type="entry name" value="PYRIDOXAMINE 5'-PHOSPHATE OXIDASE-RELATED FMN-BINDING"/>
    <property type="match status" value="1"/>
</dbReference>
<dbReference type="EMBL" id="UETB01000008">
    <property type="protein sequence ID" value="SSA43352.1"/>
    <property type="molecule type" value="Genomic_DNA"/>
</dbReference>
<dbReference type="InterPro" id="IPR052019">
    <property type="entry name" value="F420H2_bilvrd_red/Heme_oxyg"/>
</dbReference>
<proteinExistence type="predicted"/>
<dbReference type="SUPFAM" id="SSF50475">
    <property type="entry name" value="FMN-binding split barrel"/>
    <property type="match status" value="1"/>
</dbReference>
<dbReference type="GO" id="GO:0070967">
    <property type="term" value="F:coenzyme F420 binding"/>
    <property type="evidence" value="ECO:0007669"/>
    <property type="project" value="TreeGrafter"/>
</dbReference>
<protein>
    <submittedName>
        <fullName evidence="3">Nitroimidazol reductase NimA, pyridoxamine 5'-phosphate oxidase superfamily</fullName>
    </submittedName>
</protein>
<dbReference type="GO" id="GO:0016627">
    <property type="term" value="F:oxidoreductase activity, acting on the CH-CH group of donors"/>
    <property type="evidence" value="ECO:0007669"/>
    <property type="project" value="TreeGrafter"/>
</dbReference>
<dbReference type="PANTHER" id="PTHR35176">
    <property type="entry name" value="HEME OXYGENASE HI_0854-RELATED"/>
    <property type="match status" value="1"/>
</dbReference>
<name>A0A2Y9BYX8_9MICO</name>
<dbReference type="Proteomes" id="UP000250222">
    <property type="component" value="Unassembled WGS sequence"/>
</dbReference>
<dbReference type="Pfam" id="PF01243">
    <property type="entry name" value="PNPOx_N"/>
    <property type="match status" value="1"/>
</dbReference>
<keyword evidence="1" id="KW-0560">Oxidoreductase</keyword>
<keyword evidence="4" id="KW-1185">Reference proteome</keyword>
<dbReference type="AlphaFoldDB" id="A0A2Y9BYX8"/>
<gene>
    <name evidence="3" type="ORF">SAMN05216184_108116</name>
</gene>